<keyword evidence="3" id="KW-1185">Reference proteome</keyword>
<protein>
    <submittedName>
        <fullName evidence="2">Uncharacterized protein</fullName>
    </submittedName>
</protein>
<feature type="compositionally biased region" description="Acidic residues" evidence="1">
    <location>
        <begin position="1"/>
        <end position="10"/>
    </location>
</feature>
<reference evidence="2 3" key="1">
    <citation type="submission" date="2016-07" db="EMBL/GenBank/DDBJ databases">
        <title>Caryophanon latum genome sequencing.</title>
        <authorList>
            <person name="Verma A."/>
            <person name="Pal Y."/>
            <person name="Krishnamurthi S."/>
        </authorList>
    </citation>
    <scope>NUCLEOTIDE SEQUENCE [LARGE SCALE GENOMIC DNA]</scope>
    <source>
        <strain evidence="2 3">DSM 14151</strain>
    </source>
</reference>
<evidence type="ECO:0000313" key="3">
    <source>
        <dbReference type="Proteomes" id="UP000093482"/>
    </source>
</evidence>
<feature type="region of interest" description="Disordered" evidence="1">
    <location>
        <begin position="1"/>
        <end position="77"/>
    </location>
</feature>
<dbReference type="AlphaFoldDB" id="A0A1C0YQ28"/>
<dbReference type="EMBL" id="MATO01000044">
    <property type="protein sequence ID" value="OCS89284.1"/>
    <property type="molecule type" value="Genomic_DNA"/>
</dbReference>
<sequence length="77" mass="9044">MTSSENEIDSANDQQFEQHENDRQFVDREELNNNTHEAERTDIQTVDHIPNEELNDKVKDERNKDHTKDTSSSEADE</sequence>
<feature type="compositionally biased region" description="Basic and acidic residues" evidence="1">
    <location>
        <begin position="49"/>
        <end position="71"/>
    </location>
</feature>
<dbReference type="Proteomes" id="UP000093482">
    <property type="component" value="Unassembled WGS sequence"/>
</dbReference>
<feature type="compositionally biased region" description="Basic and acidic residues" evidence="1">
    <location>
        <begin position="16"/>
        <end position="42"/>
    </location>
</feature>
<organism evidence="2 3">
    <name type="scientific">Caryophanon latum</name>
    <dbReference type="NCBI Taxonomy" id="33977"/>
    <lineage>
        <taxon>Bacteria</taxon>
        <taxon>Bacillati</taxon>
        <taxon>Bacillota</taxon>
        <taxon>Bacilli</taxon>
        <taxon>Bacillales</taxon>
        <taxon>Caryophanaceae</taxon>
        <taxon>Caryophanon</taxon>
    </lineage>
</organism>
<name>A0A1C0YQ28_9BACL</name>
<gene>
    <name evidence="2" type="ORF">A6K76_12950</name>
</gene>
<comment type="caution">
    <text evidence="2">The sequence shown here is derived from an EMBL/GenBank/DDBJ whole genome shotgun (WGS) entry which is preliminary data.</text>
</comment>
<evidence type="ECO:0000313" key="2">
    <source>
        <dbReference type="EMBL" id="OCS89284.1"/>
    </source>
</evidence>
<proteinExistence type="predicted"/>
<accession>A0A1C0YQ28</accession>
<evidence type="ECO:0000256" key="1">
    <source>
        <dbReference type="SAM" id="MobiDB-lite"/>
    </source>
</evidence>